<dbReference type="PANTHER" id="PTHR43386:SF1">
    <property type="entry name" value="D,D-DIPEPTIDE TRANSPORT SYSTEM PERMEASE PROTEIN DDPC-RELATED"/>
    <property type="match status" value="1"/>
</dbReference>
<evidence type="ECO:0000256" key="6">
    <source>
        <dbReference type="ARBA" id="ARBA00022927"/>
    </source>
</evidence>
<sequence length="278" mass="28395">MSHRHGAAHRRFPWFGAGLAALLAATALAGPALLTADPLEPDLMAAGLPPGGEWLLGTDPLGRSVLARTVAAARLSLGVALAASLATALLGTVVGLLTASLGGMPRRLLRGLTETVYACPALLLVLVATELLGGGVGTVLLGLVLTRWPPYAQLAEPLARGALAAPEAEASLLLGFGRAYRLRRHAWPAIARPVASLAALHLGGNLLTVSALGFLGIGLLPPRPEWGAMIAEALPYLQEAPHMLAAPAAAIFLATWSATLIGEGLARAPAPALPLEET</sequence>
<dbReference type="GO" id="GO:0015031">
    <property type="term" value="P:protein transport"/>
    <property type="evidence" value="ECO:0007669"/>
    <property type="project" value="UniProtKB-KW"/>
</dbReference>
<dbReference type="RefSeq" id="WP_109517439.1">
    <property type="nucleotide sequence ID" value="NZ_PDOA01000008.1"/>
</dbReference>
<evidence type="ECO:0000313" key="12">
    <source>
        <dbReference type="EMBL" id="PWC28212.1"/>
    </source>
</evidence>
<proteinExistence type="inferred from homology"/>
<keyword evidence="13" id="KW-1185">Reference proteome</keyword>
<evidence type="ECO:0000256" key="1">
    <source>
        <dbReference type="ARBA" id="ARBA00004651"/>
    </source>
</evidence>
<evidence type="ECO:0000256" key="4">
    <source>
        <dbReference type="ARBA" id="ARBA00022692"/>
    </source>
</evidence>
<dbReference type="PANTHER" id="PTHR43386">
    <property type="entry name" value="OLIGOPEPTIDE TRANSPORT SYSTEM PERMEASE PROTEIN APPC"/>
    <property type="match status" value="1"/>
</dbReference>
<feature type="signal peptide" evidence="10">
    <location>
        <begin position="1"/>
        <end position="29"/>
    </location>
</feature>
<feature type="chain" id="PRO_5015712278" evidence="10">
    <location>
        <begin position="30"/>
        <end position="278"/>
    </location>
</feature>
<dbReference type="CDD" id="cd06261">
    <property type="entry name" value="TM_PBP2"/>
    <property type="match status" value="1"/>
</dbReference>
<dbReference type="Pfam" id="PF00528">
    <property type="entry name" value="BPD_transp_1"/>
    <property type="match status" value="1"/>
</dbReference>
<organism evidence="12 13">
    <name type="scientific">Teichococcus aestuarii</name>
    <dbReference type="NCBI Taxonomy" id="568898"/>
    <lineage>
        <taxon>Bacteria</taxon>
        <taxon>Pseudomonadati</taxon>
        <taxon>Pseudomonadota</taxon>
        <taxon>Alphaproteobacteria</taxon>
        <taxon>Acetobacterales</taxon>
        <taxon>Roseomonadaceae</taxon>
        <taxon>Roseomonas</taxon>
    </lineage>
</organism>
<keyword evidence="4 9" id="KW-0812">Transmembrane</keyword>
<dbReference type="InterPro" id="IPR000515">
    <property type="entry name" value="MetI-like"/>
</dbReference>
<evidence type="ECO:0000256" key="10">
    <source>
        <dbReference type="SAM" id="SignalP"/>
    </source>
</evidence>
<evidence type="ECO:0000256" key="2">
    <source>
        <dbReference type="ARBA" id="ARBA00022448"/>
    </source>
</evidence>
<feature type="transmembrane region" description="Helical" evidence="9">
    <location>
        <begin position="75"/>
        <end position="101"/>
    </location>
</feature>
<keyword evidence="6" id="KW-0653">Protein transport</keyword>
<protein>
    <submittedName>
        <fullName evidence="12">ABC transporter permease</fullName>
    </submittedName>
</protein>
<dbReference type="InterPro" id="IPR050366">
    <property type="entry name" value="BP-dependent_transpt_permease"/>
</dbReference>
<name>A0A2U1V2T6_9PROT</name>
<dbReference type="Proteomes" id="UP000245048">
    <property type="component" value="Unassembled WGS sequence"/>
</dbReference>
<keyword evidence="10" id="KW-0732">Signal</keyword>
<dbReference type="PROSITE" id="PS01307">
    <property type="entry name" value="MOTA"/>
    <property type="match status" value="1"/>
</dbReference>
<evidence type="ECO:0000256" key="8">
    <source>
        <dbReference type="ARBA" id="ARBA00023136"/>
    </source>
</evidence>
<evidence type="ECO:0000259" key="11">
    <source>
        <dbReference type="PROSITE" id="PS50928"/>
    </source>
</evidence>
<accession>A0A2U1V2T6</accession>
<dbReference type="GO" id="GO:0015833">
    <property type="term" value="P:peptide transport"/>
    <property type="evidence" value="ECO:0007669"/>
    <property type="project" value="UniProtKB-KW"/>
</dbReference>
<dbReference type="Gene3D" id="1.10.3720.10">
    <property type="entry name" value="MetI-like"/>
    <property type="match status" value="1"/>
</dbReference>
<keyword evidence="5" id="KW-0571">Peptide transport</keyword>
<comment type="subcellular location">
    <subcellularLocation>
        <location evidence="1 9">Cell membrane</location>
        <topology evidence="1 9">Multi-pass membrane protein</topology>
    </subcellularLocation>
</comment>
<feature type="transmembrane region" description="Helical" evidence="9">
    <location>
        <begin position="197"/>
        <end position="220"/>
    </location>
</feature>
<evidence type="ECO:0000256" key="5">
    <source>
        <dbReference type="ARBA" id="ARBA00022856"/>
    </source>
</evidence>
<keyword evidence="3" id="KW-1003">Cell membrane</keyword>
<comment type="caution">
    <text evidence="12">The sequence shown here is derived from an EMBL/GenBank/DDBJ whole genome shotgun (WGS) entry which is preliminary data.</text>
</comment>
<dbReference type="PROSITE" id="PS50928">
    <property type="entry name" value="ABC_TM1"/>
    <property type="match status" value="1"/>
</dbReference>
<gene>
    <name evidence="12" type="ORF">CR165_13005</name>
</gene>
<dbReference type="AlphaFoldDB" id="A0A2U1V2T6"/>
<dbReference type="SUPFAM" id="SSF161098">
    <property type="entry name" value="MetI-like"/>
    <property type="match status" value="1"/>
</dbReference>
<comment type="similarity">
    <text evidence="9">Belongs to the binding-protein-dependent transport system permease family.</text>
</comment>
<evidence type="ECO:0000256" key="3">
    <source>
        <dbReference type="ARBA" id="ARBA00022475"/>
    </source>
</evidence>
<keyword evidence="8 9" id="KW-0472">Membrane</keyword>
<dbReference type="InterPro" id="IPR035906">
    <property type="entry name" value="MetI-like_sf"/>
</dbReference>
<dbReference type="GO" id="GO:0005886">
    <property type="term" value="C:plasma membrane"/>
    <property type="evidence" value="ECO:0007669"/>
    <property type="project" value="UniProtKB-SubCell"/>
</dbReference>
<evidence type="ECO:0000313" key="13">
    <source>
        <dbReference type="Proteomes" id="UP000245048"/>
    </source>
</evidence>
<reference evidence="13" key="1">
    <citation type="submission" date="2017-10" db="EMBL/GenBank/DDBJ databases">
        <authorList>
            <person name="Toshchakov S.V."/>
            <person name="Goeva M.A."/>
        </authorList>
    </citation>
    <scope>NUCLEOTIDE SEQUENCE [LARGE SCALE GENOMIC DNA]</scope>
    <source>
        <strain evidence="13">JR1/69-1-13</strain>
    </source>
</reference>
<keyword evidence="7 9" id="KW-1133">Transmembrane helix</keyword>
<dbReference type="GO" id="GO:0055085">
    <property type="term" value="P:transmembrane transport"/>
    <property type="evidence" value="ECO:0007669"/>
    <property type="project" value="InterPro"/>
</dbReference>
<keyword evidence="2 9" id="KW-0813">Transport</keyword>
<dbReference type="OrthoDB" id="9783218at2"/>
<feature type="transmembrane region" description="Helical" evidence="9">
    <location>
        <begin position="122"/>
        <end position="145"/>
    </location>
</feature>
<evidence type="ECO:0000256" key="7">
    <source>
        <dbReference type="ARBA" id="ARBA00022989"/>
    </source>
</evidence>
<dbReference type="EMBL" id="PDOA01000008">
    <property type="protein sequence ID" value="PWC28212.1"/>
    <property type="molecule type" value="Genomic_DNA"/>
</dbReference>
<evidence type="ECO:0000256" key="9">
    <source>
        <dbReference type="RuleBase" id="RU363032"/>
    </source>
</evidence>
<dbReference type="InterPro" id="IPR000540">
    <property type="entry name" value="Flag_MotA_CS"/>
</dbReference>
<feature type="domain" description="ABC transmembrane type-1" evidence="11">
    <location>
        <begin position="73"/>
        <end position="262"/>
    </location>
</feature>